<dbReference type="SUPFAM" id="SSF54506">
    <property type="entry name" value="Diaminopimelate epimerase-like"/>
    <property type="match status" value="2"/>
</dbReference>
<name>A0ABS7YUS1_9VIBR</name>
<dbReference type="Proteomes" id="UP001199044">
    <property type="component" value="Unassembled WGS sequence"/>
</dbReference>
<keyword evidence="2" id="KW-0413">Isomerase</keyword>
<evidence type="ECO:0000256" key="2">
    <source>
        <dbReference type="ARBA" id="ARBA00023235"/>
    </source>
</evidence>
<dbReference type="InterPro" id="IPR007400">
    <property type="entry name" value="PrpF-like"/>
</dbReference>
<dbReference type="PANTHER" id="PTHR43709">
    <property type="entry name" value="ACONITATE ISOMERASE-RELATED"/>
    <property type="match status" value="1"/>
</dbReference>
<sequence>MHSSQEKFTSVNVNTATGVVEFPVYYMRGGTSTGLVIWEGIAPQTKALREELLRLIMGSPLSGSILNNNQLNGLGRATPTTNKVFFVSVAEQSEQRVKLVSTLAQLSADHADIDWSVNCGNMSSAIPLWAYDHGLLPQVDNPELEILNTNTGVATLARLYYTKASGFELTEIPGIHGCYPSVDLFLQNPVGAKTGRLLPTGKAKETIDGIEVSCVDVAVPMVMVKAEDVGMVGDETPSQLNDNLELKQRLMAIWVEAGLRMGLKTKQGSFMTVEELQRSETIPKICLITKPKHNDANIAVRYFTPQKAHASMAVTGGCCLASACLVDGSVAAQVAERIQRQKVADGHDVTKIRIENPAGVLETEITYQSDPHCKLSITGAAYKRTAQILVKGWVPLIGASAKLRAALTLDRD</sequence>
<gene>
    <name evidence="3" type="ORF">LDJ79_18915</name>
</gene>
<proteinExistence type="inferred from homology"/>
<dbReference type="Gene3D" id="3.10.310.10">
    <property type="entry name" value="Diaminopimelate Epimerase, Chain A, domain 1"/>
    <property type="match status" value="2"/>
</dbReference>
<accession>A0ABS7YUS1</accession>
<dbReference type="RefSeq" id="WP_225251700.1">
    <property type="nucleotide sequence ID" value="NZ_JAIWIU010000153.1"/>
</dbReference>
<reference evidence="4" key="1">
    <citation type="submission" date="2023-07" db="EMBL/GenBank/DDBJ databases">
        <title>Molecular identification of indigenous halophilic bacteria isolated from red sea cost, biodegradation of synthetic dyes and assessment of degraded metabolite toxicity.</title>
        <authorList>
            <person name="Chaieb K."/>
            <person name="Altayb H.N."/>
        </authorList>
    </citation>
    <scope>NUCLEOTIDE SEQUENCE [LARGE SCALE GENOMIC DNA]</scope>
    <source>
        <strain evidence="4">K20</strain>
    </source>
</reference>
<keyword evidence="4" id="KW-1185">Reference proteome</keyword>
<dbReference type="PANTHER" id="PTHR43709:SF2">
    <property type="entry name" value="DUF453 DOMAIN PROTEIN (AFU_ORTHOLOGUE AFUA_6G00360)"/>
    <property type="match status" value="1"/>
</dbReference>
<dbReference type="Pfam" id="PF04303">
    <property type="entry name" value="PrpF"/>
    <property type="match status" value="1"/>
</dbReference>
<dbReference type="EMBL" id="JAIWIU010000153">
    <property type="protein sequence ID" value="MCA2018199.1"/>
    <property type="molecule type" value="Genomic_DNA"/>
</dbReference>
<evidence type="ECO:0000313" key="3">
    <source>
        <dbReference type="EMBL" id="MCA2018199.1"/>
    </source>
</evidence>
<organism evidence="3 4">
    <name type="scientific">Vibrio tritonius</name>
    <dbReference type="NCBI Taxonomy" id="1435069"/>
    <lineage>
        <taxon>Bacteria</taxon>
        <taxon>Pseudomonadati</taxon>
        <taxon>Pseudomonadota</taxon>
        <taxon>Gammaproteobacteria</taxon>
        <taxon>Vibrionales</taxon>
        <taxon>Vibrionaceae</taxon>
        <taxon>Vibrio</taxon>
    </lineage>
</organism>
<comment type="caution">
    <text evidence="3">The sequence shown here is derived from an EMBL/GenBank/DDBJ whole genome shotgun (WGS) entry which is preliminary data.</text>
</comment>
<protein>
    <recommendedName>
        <fullName evidence="5">PrpF protein</fullName>
    </recommendedName>
</protein>
<evidence type="ECO:0008006" key="5">
    <source>
        <dbReference type="Google" id="ProtNLM"/>
    </source>
</evidence>
<evidence type="ECO:0000256" key="1">
    <source>
        <dbReference type="ARBA" id="ARBA00007673"/>
    </source>
</evidence>
<evidence type="ECO:0000313" key="4">
    <source>
        <dbReference type="Proteomes" id="UP001199044"/>
    </source>
</evidence>
<comment type="similarity">
    <text evidence="1">Belongs to the PrpF family.</text>
</comment>